<dbReference type="InterPro" id="IPR008331">
    <property type="entry name" value="Ferritin_DPS_dom"/>
</dbReference>
<gene>
    <name evidence="4" type="ORF">PI95_027050</name>
</gene>
<organism evidence="4 5">
    <name type="scientific">Hassallia byssoidea VB512170</name>
    <dbReference type="NCBI Taxonomy" id="1304833"/>
    <lineage>
        <taxon>Bacteria</taxon>
        <taxon>Bacillati</taxon>
        <taxon>Cyanobacteriota</taxon>
        <taxon>Cyanophyceae</taxon>
        <taxon>Nostocales</taxon>
        <taxon>Tolypothrichaceae</taxon>
        <taxon>Hassallia</taxon>
    </lineage>
</organism>
<dbReference type="InterPro" id="IPR012347">
    <property type="entry name" value="Ferritin-like"/>
</dbReference>
<dbReference type="AlphaFoldDB" id="A0A846HGM2"/>
<dbReference type="InterPro" id="IPR009078">
    <property type="entry name" value="Ferritin-like_SF"/>
</dbReference>
<dbReference type="SUPFAM" id="SSF47240">
    <property type="entry name" value="Ferritin-like"/>
    <property type="match status" value="1"/>
</dbReference>
<dbReference type="PRINTS" id="PR01346">
    <property type="entry name" value="HELNAPAPROT"/>
</dbReference>
<dbReference type="RefSeq" id="WP_039747479.1">
    <property type="nucleotide sequence ID" value="NZ_JTCM02000095.1"/>
</dbReference>
<dbReference type="Gene3D" id="1.20.1260.10">
    <property type="match status" value="1"/>
</dbReference>
<keyword evidence="5" id="KW-1185">Reference proteome</keyword>
<dbReference type="Proteomes" id="UP000031549">
    <property type="component" value="Unassembled WGS sequence"/>
</dbReference>
<dbReference type="PIRSF" id="PIRSF005900">
    <property type="entry name" value="Dps"/>
    <property type="match status" value="1"/>
</dbReference>
<proteinExistence type="inferred from homology"/>
<dbReference type="PANTHER" id="PTHR42932">
    <property type="entry name" value="GENERAL STRESS PROTEIN 20U"/>
    <property type="match status" value="1"/>
</dbReference>
<evidence type="ECO:0000256" key="1">
    <source>
        <dbReference type="ARBA" id="ARBA00009497"/>
    </source>
</evidence>
<protein>
    <submittedName>
        <fullName evidence="4">DNA starvation/stationary phase protection protein</fullName>
    </submittedName>
</protein>
<dbReference type="GO" id="GO:0016722">
    <property type="term" value="F:oxidoreductase activity, acting on metal ions"/>
    <property type="evidence" value="ECO:0007669"/>
    <property type="project" value="InterPro"/>
</dbReference>
<comment type="caution">
    <text evidence="4">The sequence shown here is derived from an EMBL/GenBank/DDBJ whole genome shotgun (WGS) entry which is preliminary data.</text>
</comment>
<evidence type="ECO:0000259" key="3">
    <source>
        <dbReference type="Pfam" id="PF00210"/>
    </source>
</evidence>
<dbReference type="PROSITE" id="PS00818">
    <property type="entry name" value="DPS_1"/>
    <property type="match status" value="1"/>
</dbReference>
<dbReference type="EMBL" id="JTCM02000095">
    <property type="protein sequence ID" value="NEU76108.1"/>
    <property type="molecule type" value="Genomic_DNA"/>
</dbReference>
<feature type="domain" description="Ferritin/DPS" evidence="3">
    <location>
        <begin position="17"/>
        <end position="158"/>
    </location>
</feature>
<evidence type="ECO:0000256" key="2">
    <source>
        <dbReference type="RuleBase" id="RU003875"/>
    </source>
</evidence>
<comment type="similarity">
    <text evidence="1 2">Belongs to the Dps family.</text>
</comment>
<evidence type="ECO:0000313" key="5">
    <source>
        <dbReference type="Proteomes" id="UP000031549"/>
    </source>
</evidence>
<dbReference type="GO" id="GO:0008199">
    <property type="term" value="F:ferric iron binding"/>
    <property type="evidence" value="ECO:0007669"/>
    <property type="project" value="InterPro"/>
</dbReference>
<sequence length="180" mass="20256">MRKLNIGLTEEQRQGVINLLNQDLADAYLLLVKTKKFHWDVVGPQFRSLHQLWEEQYTALTESIDSVAERVRALGGYPIGTMEGFLKVASLKEQPNNIPLATEMVAHLVNDHEQVIRNLRDHVDQSSEKFHDEGTADFLTGLMEAHEEMAWMLRSFIEGESLQSDGNQQASGGIKTPVGV</sequence>
<name>A0A846HGM2_9CYAN</name>
<dbReference type="PANTHER" id="PTHR42932:SF3">
    <property type="entry name" value="DNA PROTECTION DURING STARVATION PROTEIN"/>
    <property type="match status" value="1"/>
</dbReference>
<reference evidence="4 5" key="1">
    <citation type="journal article" date="2015" name="Genome Announc.">
        <title>Draft Genome Sequence of Cyanobacterium Hassallia byssoidea Strain VB512170, Isolated from Monuments in India.</title>
        <authorList>
            <person name="Singh D."/>
            <person name="Chandrababunaidu M.M."/>
            <person name="Panda A."/>
            <person name="Sen D."/>
            <person name="Bhattacharyya S."/>
            <person name="Adhikary S.P."/>
            <person name="Tripathy S."/>
        </authorList>
    </citation>
    <scope>NUCLEOTIDE SEQUENCE [LARGE SCALE GENOMIC DNA]</scope>
    <source>
        <strain evidence="4 5">VB512170</strain>
    </source>
</reference>
<dbReference type="InterPro" id="IPR002177">
    <property type="entry name" value="DPS_DNA-bd"/>
</dbReference>
<accession>A0A846HGM2</accession>
<dbReference type="Pfam" id="PF00210">
    <property type="entry name" value="Ferritin"/>
    <property type="match status" value="1"/>
</dbReference>
<evidence type="ECO:0000313" key="4">
    <source>
        <dbReference type="EMBL" id="NEU76108.1"/>
    </source>
</evidence>
<dbReference type="InterPro" id="IPR023188">
    <property type="entry name" value="DPS_DNA-bd_CS"/>
</dbReference>
<dbReference type="PROSITE" id="PS00819">
    <property type="entry name" value="DPS_2"/>
    <property type="match status" value="1"/>
</dbReference>
<dbReference type="CDD" id="cd01043">
    <property type="entry name" value="DPS"/>
    <property type="match status" value="1"/>
</dbReference>